<dbReference type="OrthoDB" id="783906at2759"/>
<dbReference type="OMA" id="SARWDIW"/>
<comment type="caution">
    <text evidence="2">The sequence shown here is derived from an EMBL/GenBank/DDBJ whole genome shotgun (WGS) entry which is preliminary data.</text>
</comment>
<name>A0A388LQ73_CHABU</name>
<evidence type="ECO:0000259" key="1">
    <source>
        <dbReference type="PROSITE" id="PS50878"/>
    </source>
</evidence>
<dbReference type="InterPro" id="IPR050951">
    <property type="entry name" value="Retrovirus_Pol_polyprotein"/>
</dbReference>
<sequence>MPFGLCNALGTFQHAMNRIFDDYLDKFVIVYLEDILIFSKTVAEHVAHLDKVLSLLRQHKFKINDEKCEFGRTPVLYLGHEISAEGSKPDDPKVANICDWPRRQSVTEMRSFLGMTGYYSNFVTNYSIVVAPLTDLTRLDTQWEWIERCEAAFRHMKHALTHYEVFDALKRWIEVIEQYDFEPQYIKGEYNKVVDALSRRPDFLGALIAEFNLADNVTRSLVEAYPEDPFMAAIIRRLEAKDKGTSAEFELVNGLLFLEKAGNKRLCVSNRESLRSLFLGECHDATGHFGFKKTAANLLQQFWWPH</sequence>
<organism evidence="2 3">
    <name type="scientific">Chara braunii</name>
    <name type="common">Braun's stonewort</name>
    <dbReference type="NCBI Taxonomy" id="69332"/>
    <lineage>
        <taxon>Eukaryota</taxon>
        <taxon>Viridiplantae</taxon>
        <taxon>Streptophyta</taxon>
        <taxon>Charophyceae</taxon>
        <taxon>Charales</taxon>
        <taxon>Characeae</taxon>
        <taxon>Chara</taxon>
    </lineage>
</organism>
<dbReference type="FunFam" id="3.30.70.270:FF:000020">
    <property type="entry name" value="Transposon Tf2-6 polyprotein-like Protein"/>
    <property type="match status" value="1"/>
</dbReference>
<dbReference type="PROSITE" id="PS50878">
    <property type="entry name" value="RT_POL"/>
    <property type="match status" value="1"/>
</dbReference>
<dbReference type="Gramene" id="GBG84363">
    <property type="protein sequence ID" value="GBG84363"/>
    <property type="gene ID" value="CBR_g38335"/>
</dbReference>
<dbReference type="InterPro" id="IPR043502">
    <property type="entry name" value="DNA/RNA_pol_sf"/>
</dbReference>
<protein>
    <recommendedName>
        <fullName evidence="1">Reverse transcriptase domain-containing protein</fullName>
    </recommendedName>
</protein>
<dbReference type="InterPro" id="IPR000477">
    <property type="entry name" value="RT_dom"/>
</dbReference>
<dbReference type="AlphaFoldDB" id="A0A388LQ73"/>
<dbReference type="Proteomes" id="UP000265515">
    <property type="component" value="Unassembled WGS sequence"/>
</dbReference>
<gene>
    <name evidence="2" type="ORF">CBR_g38335</name>
</gene>
<dbReference type="Pfam" id="PF17921">
    <property type="entry name" value="Integrase_H2C2"/>
    <property type="match status" value="1"/>
</dbReference>
<dbReference type="InterPro" id="IPR041588">
    <property type="entry name" value="Integrase_H2C2"/>
</dbReference>
<evidence type="ECO:0000313" key="3">
    <source>
        <dbReference type="Proteomes" id="UP000265515"/>
    </source>
</evidence>
<proteinExistence type="predicted"/>
<dbReference type="InterPro" id="IPR043128">
    <property type="entry name" value="Rev_trsase/Diguanyl_cyclase"/>
</dbReference>
<dbReference type="Pfam" id="PF00078">
    <property type="entry name" value="RVT_1"/>
    <property type="match status" value="1"/>
</dbReference>
<dbReference type="EMBL" id="BFEA01000473">
    <property type="protein sequence ID" value="GBG84363.1"/>
    <property type="molecule type" value="Genomic_DNA"/>
</dbReference>
<dbReference type="Gene3D" id="1.10.340.70">
    <property type="match status" value="1"/>
</dbReference>
<dbReference type="Gene3D" id="3.30.70.270">
    <property type="match status" value="2"/>
</dbReference>
<dbReference type="PANTHER" id="PTHR37984:SF5">
    <property type="entry name" value="PROTEIN NYNRIN-LIKE"/>
    <property type="match status" value="1"/>
</dbReference>
<feature type="domain" description="Reverse transcriptase" evidence="1">
    <location>
        <begin position="1"/>
        <end position="82"/>
    </location>
</feature>
<dbReference type="FunFam" id="3.30.70.270:FF:000003">
    <property type="entry name" value="Transposon Ty3-G Gag-Pol polyprotein"/>
    <property type="match status" value="1"/>
</dbReference>
<evidence type="ECO:0000313" key="2">
    <source>
        <dbReference type="EMBL" id="GBG84363.1"/>
    </source>
</evidence>
<dbReference type="SUPFAM" id="SSF56672">
    <property type="entry name" value="DNA/RNA polymerases"/>
    <property type="match status" value="1"/>
</dbReference>
<dbReference type="PANTHER" id="PTHR37984">
    <property type="entry name" value="PROTEIN CBG26694"/>
    <property type="match status" value="1"/>
</dbReference>
<accession>A0A388LQ73</accession>
<dbReference type="CDD" id="cd01647">
    <property type="entry name" value="RT_LTR"/>
    <property type="match status" value="1"/>
</dbReference>
<keyword evidence="3" id="KW-1185">Reference proteome</keyword>
<reference evidence="2 3" key="1">
    <citation type="journal article" date="2018" name="Cell">
        <title>The Chara Genome: Secondary Complexity and Implications for Plant Terrestrialization.</title>
        <authorList>
            <person name="Nishiyama T."/>
            <person name="Sakayama H."/>
            <person name="Vries J.D."/>
            <person name="Buschmann H."/>
            <person name="Saint-Marcoux D."/>
            <person name="Ullrich K.K."/>
            <person name="Haas F.B."/>
            <person name="Vanderstraeten L."/>
            <person name="Becker D."/>
            <person name="Lang D."/>
            <person name="Vosolsobe S."/>
            <person name="Rombauts S."/>
            <person name="Wilhelmsson P.K.I."/>
            <person name="Janitza P."/>
            <person name="Kern R."/>
            <person name="Heyl A."/>
            <person name="Rumpler F."/>
            <person name="Villalobos L.I.A.C."/>
            <person name="Clay J.M."/>
            <person name="Skokan R."/>
            <person name="Toyoda A."/>
            <person name="Suzuki Y."/>
            <person name="Kagoshima H."/>
            <person name="Schijlen E."/>
            <person name="Tajeshwar N."/>
            <person name="Catarino B."/>
            <person name="Hetherington A.J."/>
            <person name="Saltykova A."/>
            <person name="Bonnot C."/>
            <person name="Breuninger H."/>
            <person name="Symeonidi A."/>
            <person name="Radhakrishnan G.V."/>
            <person name="Van Nieuwerburgh F."/>
            <person name="Deforce D."/>
            <person name="Chang C."/>
            <person name="Karol K.G."/>
            <person name="Hedrich R."/>
            <person name="Ulvskov P."/>
            <person name="Glockner G."/>
            <person name="Delwiche C.F."/>
            <person name="Petrasek J."/>
            <person name="Van de Peer Y."/>
            <person name="Friml J."/>
            <person name="Beilby M."/>
            <person name="Dolan L."/>
            <person name="Kohara Y."/>
            <person name="Sugano S."/>
            <person name="Fujiyama A."/>
            <person name="Delaux P.-M."/>
            <person name="Quint M."/>
            <person name="TheiBen G."/>
            <person name="Hagemann M."/>
            <person name="Harholt J."/>
            <person name="Dunand C."/>
            <person name="Zachgo S."/>
            <person name="Langdale J."/>
            <person name="Maumus F."/>
            <person name="Straeten D.V.D."/>
            <person name="Gould S.B."/>
            <person name="Rensing S.A."/>
        </authorList>
    </citation>
    <scope>NUCLEOTIDE SEQUENCE [LARGE SCALE GENOMIC DNA]</scope>
    <source>
        <strain evidence="2 3">S276</strain>
    </source>
</reference>